<dbReference type="GO" id="GO:0047498">
    <property type="term" value="F:calcium-dependent phospholipase A2 activity"/>
    <property type="evidence" value="ECO:0007669"/>
    <property type="project" value="TreeGrafter"/>
</dbReference>
<evidence type="ECO:0000313" key="15">
    <source>
        <dbReference type="RefSeq" id="XP_006867300.1"/>
    </source>
</evidence>
<evidence type="ECO:0000256" key="10">
    <source>
        <dbReference type="RuleBase" id="RU003654"/>
    </source>
</evidence>
<dbReference type="GeneID" id="102822467"/>
<evidence type="ECO:0000256" key="12">
    <source>
        <dbReference type="SAM" id="MobiDB-lite"/>
    </source>
</evidence>
<evidence type="ECO:0000256" key="7">
    <source>
        <dbReference type="PIRSR" id="PIRSR601211-1"/>
    </source>
</evidence>
<comment type="cofactor">
    <cofactor evidence="8">
        <name>Ca(2+)</name>
        <dbReference type="ChEBI" id="CHEBI:29108"/>
    </cofactor>
    <text evidence="8">Binds 1 Ca(2+) ion per subunit.</text>
</comment>
<dbReference type="InterPro" id="IPR016090">
    <property type="entry name" value="PLA2-like_dom"/>
</dbReference>
<feature type="disulfide bond" evidence="9">
    <location>
        <begin position="337"/>
        <end position="411"/>
    </location>
</feature>
<gene>
    <name evidence="15" type="primary">LOC102822467</name>
</gene>
<dbReference type="Proteomes" id="UP000504623">
    <property type="component" value="Unplaced"/>
</dbReference>
<feature type="disulfide bond" evidence="9">
    <location>
        <begin position="314"/>
        <end position="404"/>
    </location>
</feature>
<protein>
    <submittedName>
        <fullName evidence="15">Uncharacterized protein LOC102822467</fullName>
    </submittedName>
</protein>
<evidence type="ECO:0000256" key="8">
    <source>
        <dbReference type="PIRSR" id="PIRSR601211-2"/>
    </source>
</evidence>
<feature type="domain" description="Phospholipase A2-like central" evidence="13">
    <location>
        <begin position="290"/>
        <end position="405"/>
    </location>
</feature>
<feature type="region of interest" description="Disordered" evidence="12">
    <location>
        <begin position="191"/>
        <end position="228"/>
    </location>
</feature>
<comment type="subcellular location">
    <subcellularLocation>
        <location evidence="1 11">Secreted</location>
    </subcellularLocation>
</comment>
<dbReference type="PANTHER" id="PTHR11716:SF4">
    <property type="entry name" value="GROUP 10 SECRETORY PHOSPHOLIPASE A2"/>
    <property type="match status" value="1"/>
</dbReference>
<keyword evidence="3 11" id="KW-0964">Secreted</keyword>
<name>A0A9B0WUC6_CHRAS</name>
<feature type="disulfide bond" evidence="9">
    <location>
        <begin position="338"/>
        <end position="379"/>
    </location>
</feature>
<dbReference type="GO" id="GO:0016042">
    <property type="term" value="P:lipid catabolic process"/>
    <property type="evidence" value="ECO:0007669"/>
    <property type="project" value="InterPro"/>
</dbReference>
<evidence type="ECO:0000259" key="13">
    <source>
        <dbReference type="SMART" id="SM00085"/>
    </source>
</evidence>
<dbReference type="PROSITE" id="PS00119">
    <property type="entry name" value="PA2_ASP"/>
    <property type="match status" value="1"/>
</dbReference>
<comment type="catalytic activity">
    <reaction evidence="6">
        <text>1-hexadecanoyl-2-(9Z,12Z-octadecadienoyl)-sn-glycero-3-phosphoethanolamine + H2O = 1-hexadecanoyl-sn-glycero-3-phosphoethanolamine + (9Z,12Z)-octadecadienoate + H(+)</text>
        <dbReference type="Rhea" id="RHEA:40815"/>
        <dbReference type="ChEBI" id="CHEBI:15377"/>
        <dbReference type="ChEBI" id="CHEBI:15378"/>
        <dbReference type="ChEBI" id="CHEBI:30245"/>
        <dbReference type="ChEBI" id="CHEBI:73004"/>
        <dbReference type="ChEBI" id="CHEBI:73008"/>
    </reaction>
    <physiologicalReaction direction="left-to-right" evidence="6">
        <dbReference type="Rhea" id="RHEA:40816"/>
    </physiologicalReaction>
</comment>
<comment type="similarity">
    <text evidence="2 10">Belongs to the phospholipase A2 family.</text>
</comment>
<feature type="binding site" evidence="8">
    <location>
        <position position="317"/>
    </location>
    <ligand>
        <name>Ca(2+)</name>
        <dbReference type="ChEBI" id="CHEBI:29108"/>
    </ligand>
</feature>
<feature type="binding site" evidence="8">
    <location>
        <position position="336"/>
    </location>
    <ligand>
        <name>Ca(2+)</name>
        <dbReference type="ChEBI" id="CHEBI:29108"/>
    </ligand>
</feature>
<keyword evidence="8" id="KW-0479">Metal-binding</keyword>
<dbReference type="GO" id="GO:0005576">
    <property type="term" value="C:extracellular region"/>
    <property type="evidence" value="ECO:0007669"/>
    <property type="project" value="UniProtKB-SubCell"/>
</dbReference>
<evidence type="ECO:0000256" key="11">
    <source>
        <dbReference type="RuleBase" id="RU361236"/>
    </source>
</evidence>
<feature type="disulfide bond" evidence="9">
    <location>
        <begin position="331"/>
        <end position="386"/>
    </location>
</feature>
<dbReference type="PROSITE" id="PS00118">
    <property type="entry name" value="PA2_HIS"/>
    <property type="match status" value="1"/>
</dbReference>
<proteinExistence type="inferred from homology"/>
<evidence type="ECO:0000256" key="1">
    <source>
        <dbReference type="ARBA" id="ARBA00004613"/>
    </source>
</evidence>
<dbReference type="OrthoDB" id="10069378at2759"/>
<evidence type="ECO:0000313" key="14">
    <source>
        <dbReference type="Proteomes" id="UP000504623"/>
    </source>
</evidence>
<feature type="disulfide bond" evidence="9">
    <location>
        <begin position="365"/>
        <end position="377"/>
    </location>
</feature>
<dbReference type="RefSeq" id="XP_006867300.1">
    <property type="nucleotide sequence ID" value="XM_006867238.1"/>
</dbReference>
<evidence type="ECO:0000256" key="3">
    <source>
        <dbReference type="ARBA" id="ARBA00022525"/>
    </source>
</evidence>
<dbReference type="InterPro" id="IPR036444">
    <property type="entry name" value="PLipase_A2_dom_sf"/>
</dbReference>
<dbReference type="GO" id="GO:0005543">
    <property type="term" value="F:phospholipid binding"/>
    <property type="evidence" value="ECO:0007669"/>
    <property type="project" value="TreeGrafter"/>
</dbReference>
<dbReference type="InterPro" id="IPR033113">
    <property type="entry name" value="PLA2_histidine"/>
</dbReference>
<reference evidence="15" key="1">
    <citation type="submission" date="2025-08" db="UniProtKB">
        <authorList>
            <consortium name="RefSeq"/>
        </authorList>
    </citation>
    <scope>IDENTIFICATION</scope>
    <source>
        <tissue evidence="15">Spleen</tissue>
    </source>
</reference>
<organism evidence="14 15">
    <name type="scientific">Chrysochloris asiatica</name>
    <name type="common">Cape golden mole</name>
    <dbReference type="NCBI Taxonomy" id="185453"/>
    <lineage>
        <taxon>Eukaryota</taxon>
        <taxon>Metazoa</taxon>
        <taxon>Chordata</taxon>
        <taxon>Craniata</taxon>
        <taxon>Vertebrata</taxon>
        <taxon>Euteleostomi</taxon>
        <taxon>Mammalia</taxon>
        <taxon>Eutheria</taxon>
        <taxon>Afrotheria</taxon>
        <taxon>Chrysochloridae</taxon>
        <taxon>Chrysochlorinae</taxon>
        <taxon>Chrysochloris</taxon>
    </lineage>
</organism>
<keyword evidence="8" id="KW-0106">Calcium</keyword>
<feature type="active site" evidence="7">
    <location>
        <position position="335"/>
    </location>
</feature>
<evidence type="ECO:0000256" key="9">
    <source>
        <dbReference type="PIRSR" id="PIRSR601211-3"/>
    </source>
</evidence>
<dbReference type="FunFam" id="1.20.90.10:FF:000001">
    <property type="entry name" value="Basic phospholipase A2 homolog"/>
    <property type="match status" value="1"/>
</dbReference>
<sequence length="412" mass="45737">MEIVESLEEGLVFGHVQESVSTKEMKASSDILEDGERCGPEQYRAYADFENLMKAHLEWVENVAKSVMLGLFMTSLQFSTSVSTPELPLEGSLDFRVESPGITLAVLVLVGVGTGHQRETVRPLEEQGQGKRSVKQEAGSFFIYEMGVLDMAIERHSQKNWTPTPAPAPTPTPSWSRVRVPWQVGQRTPITGQRRLVLEGGPRRSAQPPPGSTPGLDRAGRRDGGLGPHGAALAPRALHTCHCQWVNYLRTCQRCCSCCRCCRTSDPDLARPLTFAFLPASRKSHVHRRGLLELAGTLQCASTLSALAYISYGCHCGLGGRGQPRDPTDWCCHHHDCCYEVVERAGCKPKLDHYSWTCISNRVVCGPTENKCQELMCKCDQEVAHCLAQAEYNLKHLFYPYFLCEQDSPKCN</sequence>
<keyword evidence="14" id="KW-1185">Reference proteome</keyword>
<dbReference type="GO" id="GO:0005509">
    <property type="term" value="F:calcium ion binding"/>
    <property type="evidence" value="ECO:0007669"/>
    <property type="project" value="InterPro"/>
</dbReference>
<feature type="binding site" evidence="8">
    <location>
        <position position="319"/>
    </location>
    <ligand>
        <name>Ca(2+)</name>
        <dbReference type="ChEBI" id="CHEBI:29108"/>
    </ligand>
</feature>
<dbReference type="SMART" id="SM00085">
    <property type="entry name" value="PA2c"/>
    <property type="match status" value="1"/>
</dbReference>
<dbReference type="SUPFAM" id="SSF48619">
    <property type="entry name" value="Phospholipase A2, PLA2"/>
    <property type="match status" value="1"/>
</dbReference>
<accession>A0A9B0WUC6</accession>
<dbReference type="GO" id="GO:0006644">
    <property type="term" value="P:phospholipid metabolic process"/>
    <property type="evidence" value="ECO:0007669"/>
    <property type="project" value="InterPro"/>
</dbReference>
<feature type="disulfide bond" evidence="9">
    <location>
        <begin position="347"/>
        <end position="372"/>
    </location>
</feature>
<evidence type="ECO:0000256" key="4">
    <source>
        <dbReference type="ARBA" id="ARBA00023157"/>
    </source>
</evidence>
<dbReference type="Gene3D" id="1.20.90.10">
    <property type="entry name" value="Phospholipase A2 domain"/>
    <property type="match status" value="1"/>
</dbReference>
<dbReference type="GO" id="GO:0050482">
    <property type="term" value="P:arachidonate secretion"/>
    <property type="evidence" value="ECO:0007669"/>
    <property type="project" value="InterPro"/>
</dbReference>
<evidence type="ECO:0000256" key="5">
    <source>
        <dbReference type="ARBA" id="ARBA00048699"/>
    </source>
</evidence>
<keyword evidence="4 9" id="KW-1015">Disulfide bond</keyword>
<evidence type="ECO:0000256" key="6">
    <source>
        <dbReference type="ARBA" id="ARBA00049039"/>
    </source>
</evidence>
<dbReference type="CDD" id="cd00125">
    <property type="entry name" value="PLA2c"/>
    <property type="match status" value="1"/>
</dbReference>
<dbReference type="InterPro" id="IPR033112">
    <property type="entry name" value="PLA2_Asp_AS"/>
</dbReference>
<dbReference type="AlphaFoldDB" id="A0A9B0WUC6"/>
<evidence type="ECO:0000256" key="2">
    <source>
        <dbReference type="ARBA" id="ARBA00007056"/>
    </source>
</evidence>
<dbReference type="InterPro" id="IPR001211">
    <property type="entry name" value="PLA2"/>
</dbReference>
<dbReference type="PANTHER" id="PTHR11716">
    <property type="entry name" value="PHOSPHOLIPASE A2 FAMILY MEMBER"/>
    <property type="match status" value="1"/>
</dbReference>
<dbReference type="Pfam" id="PF00068">
    <property type="entry name" value="Phospholip_A2_1"/>
    <property type="match status" value="1"/>
</dbReference>
<comment type="catalytic activity">
    <reaction evidence="5">
        <text>1-hexadecanoyl-2-(9Z-octadecenoyl)-sn-glycero-3-phosphocholine + H2O = 1-hexadecanoyl-sn-glycero-3-phosphocholine + (9Z)-octadecenoate + H(+)</text>
        <dbReference type="Rhea" id="RHEA:38779"/>
        <dbReference type="ChEBI" id="CHEBI:15377"/>
        <dbReference type="ChEBI" id="CHEBI:15378"/>
        <dbReference type="ChEBI" id="CHEBI:30823"/>
        <dbReference type="ChEBI" id="CHEBI:72998"/>
        <dbReference type="ChEBI" id="CHEBI:73001"/>
    </reaction>
    <physiologicalReaction direction="left-to-right" evidence="5">
        <dbReference type="Rhea" id="RHEA:38780"/>
    </physiologicalReaction>
</comment>
<feature type="disulfide bond" evidence="9">
    <location>
        <begin position="316"/>
        <end position="332"/>
    </location>
</feature>
<feature type="active site" evidence="7">
    <location>
        <position position="380"/>
    </location>
</feature>
<dbReference type="PRINTS" id="PR00389">
    <property type="entry name" value="PHPHLIPASEA2"/>
</dbReference>